<accession>A0A1H4HRK0</accession>
<dbReference type="STRING" id="83784.SAMN05192564_11239"/>
<dbReference type="EMBL" id="FNRQ01000012">
    <property type="protein sequence ID" value="SEB23688.1"/>
    <property type="molecule type" value="Genomic_DNA"/>
</dbReference>
<name>A0A1H4HRK0_9BURK</name>
<gene>
    <name evidence="3" type="ORF">SAMN05192564_11239</name>
</gene>
<keyword evidence="4" id="KW-1185">Reference proteome</keyword>
<dbReference type="Proteomes" id="UP000198638">
    <property type="component" value="Unassembled WGS sequence"/>
</dbReference>
<dbReference type="Pfam" id="PF07813">
    <property type="entry name" value="LTXXQ"/>
    <property type="match status" value="1"/>
</dbReference>
<feature type="signal peptide" evidence="2">
    <location>
        <begin position="1"/>
        <end position="18"/>
    </location>
</feature>
<evidence type="ECO:0000313" key="4">
    <source>
        <dbReference type="Proteomes" id="UP000198638"/>
    </source>
</evidence>
<dbReference type="GO" id="GO:0042597">
    <property type="term" value="C:periplasmic space"/>
    <property type="evidence" value="ECO:0007669"/>
    <property type="project" value="InterPro"/>
</dbReference>
<evidence type="ECO:0000313" key="3">
    <source>
        <dbReference type="EMBL" id="SEB23688.1"/>
    </source>
</evidence>
<dbReference type="RefSeq" id="WP_176954247.1">
    <property type="nucleotide sequence ID" value="NZ_FNRQ01000012.1"/>
</dbReference>
<dbReference type="SUPFAM" id="SSF56266">
    <property type="entry name" value="DmpA/ArgJ-like"/>
    <property type="match status" value="1"/>
</dbReference>
<reference evidence="4" key="1">
    <citation type="submission" date="2016-10" db="EMBL/GenBank/DDBJ databases">
        <authorList>
            <person name="Varghese N."/>
            <person name="Submissions S."/>
        </authorList>
    </citation>
    <scope>NUCLEOTIDE SEQUENCE [LARGE SCALE GENOMIC DNA]</scope>
    <source>
        <strain evidence="4">LMG 24000</strain>
    </source>
</reference>
<evidence type="ECO:0000256" key="2">
    <source>
        <dbReference type="SAM" id="SignalP"/>
    </source>
</evidence>
<feature type="region of interest" description="Disordered" evidence="1">
    <location>
        <begin position="21"/>
        <end position="45"/>
    </location>
</feature>
<dbReference type="AlphaFoldDB" id="A0A1H4HRK0"/>
<sequence>MKSVLALTILALATNVGAQTPAASPASAASPNVASGTVGAKPAARDSHVEARISELHSELKITPDQETQWAKVADSMRDNARTMHDLFEARHSGMASETAVENLKSWGDIAQAHADGNKALLAAFQPLYDGMPDVQKKIADQVFRRPETHRPAHKPSKKK</sequence>
<evidence type="ECO:0000256" key="1">
    <source>
        <dbReference type="SAM" id="MobiDB-lite"/>
    </source>
</evidence>
<organism evidence="3 4">
    <name type="scientific">Paraburkholderia sartisoli</name>
    <dbReference type="NCBI Taxonomy" id="83784"/>
    <lineage>
        <taxon>Bacteria</taxon>
        <taxon>Pseudomonadati</taxon>
        <taxon>Pseudomonadota</taxon>
        <taxon>Betaproteobacteria</taxon>
        <taxon>Burkholderiales</taxon>
        <taxon>Burkholderiaceae</taxon>
        <taxon>Paraburkholderia</taxon>
    </lineage>
</organism>
<keyword evidence="2" id="KW-0732">Signal</keyword>
<protein>
    <submittedName>
        <fullName evidence="3">LTXXQ motif family protein</fullName>
    </submittedName>
</protein>
<dbReference type="InterPro" id="IPR012899">
    <property type="entry name" value="LTXXQ"/>
</dbReference>
<proteinExistence type="predicted"/>
<feature type="chain" id="PRO_5011598782" evidence="2">
    <location>
        <begin position="19"/>
        <end position="160"/>
    </location>
</feature>
<feature type="compositionally biased region" description="Low complexity" evidence="1">
    <location>
        <begin position="21"/>
        <end position="31"/>
    </location>
</feature>
<dbReference type="InterPro" id="IPR016117">
    <property type="entry name" value="ArgJ-like_dom_sf"/>
</dbReference>